<sequence length="174" mass="20808">MDYLNNISFEDINIDFLNLEYLNISDASKFISSIKIKKLICKNKNINFIEYLPNLKHLECYGFYGINQEINLEYLRVSEITYKSLDCINLVNVNYISIHIFRNKNIDNKWNKFPYTKKEFPIFANTKILQIDVLNSGIFLSFPFENFPNLEILYVKNIHKYMSSKPKKFKIKKY</sequence>
<name>A0A481YNV7_9VIRU</name>
<reference evidence="1" key="1">
    <citation type="journal article" date="2019" name="MBio">
        <title>Virus Genomes from Deep Sea Sediments Expand the Ocean Megavirome and Support Independent Origins of Viral Gigantism.</title>
        <authorList>
            <person name="Backstrom D."/>
            <person name="Yutin N."/>
            <person name="Jorgensen S.L."/>
            <person name="Dharamshi J."/>
            <person name="Homa F."/>
            <person name="Zaremba-Niedwiedzka K."/>
            <person name="Spang A."/>
            <person name="Wolf Y.I."/>
            <person name="Koonin E.V."/>
            <person name="Ettema T.J."/>
        </authorList>
    </citation>
    <scope>NUCLEOTIDE SEQUENCE</scope>
</reference>
<accession>A0A481YNV7</accession>
<organism evidence="1">
    <name type="scientific">Pithovirus LCDPAC02</name>
    <dbReference type="NCBI Taxonomy" id="2506601"/>
    <lineage>
        <taxon>Viruses</taxon>
        <taxon>Pithoviruses</taxon>
    </lineage>
</organism>
<dbReference type="EMBL" id="MK500299">
    <property type="protein sequence ID" value="QBK84819.1"/>
    <property type="molecule type" value="Genomic_DNA"/>
</dbReference>
<proteinExistence type="predicted"/>
<gene>
    <name evidence="1" type="ORF">LCDPAC02_00180</name>
</gene>
<evidence type="ECO:0000313" key="1">
    <source>
        <dbReference type="EMBL" id="QBK84819.1"/>
    </source>
</evidence>
<protein>
    <submittedName>
        <fullName evidence="1">Uncharacterized protein</fullName>
    </submittedName>
</protein>